<dbReference type="EMBL" id="MT142430">
    <property type="protein sequence ID" value="QJA80657.1"/>
    <property type="molecule type" value="Genomic_DNA"/>
</dbReference>
<accession>A0A6M3IU21</accession>
<evidence type="ECO:0000313" key="3">
    <source>
        <dbReference type="EMBL" id="QJA80657.1"/>
    </source>
</evidence>
<evidence type="ECO:0000256" key="1">
    <source>
        <dbReference type="SAM" id="Coils"/>
    </source>
</evidence>
<feature type="coiled-coil region" evidence="1">
    <location>
        <begin position="34"/>
        <end position="124"/>
    </location>
</feature>
<dbReference type="SUPFAM" id="SSF57997">
    <property type="entry name" value="Tropomyosin"/>
    <property type="match status" value="1"/>
</dbReference>
<keyword evidence="1" id="KW-0175">Coiled coil</keyword>
<dbReference type="AlphaFoldDB" id="A0A6M3IU21"/>
<name>A0A6M3IU21_9ZZZZ</name>
<organism evidence="2">
    <name type="scientific">viral metagenome</name>
    <dbReference type="NCBI Taxonomy" id="1070528"/>
    <lineage>
        <taxon>unclassified sequences</taxon>
        <taxon>metagenomes</taxon>
        <taxon>organismal metagenomes</taxon>
    </lineage>
</organism>
<dbReference type="EMBL" id="MT141419">
    <property type="protein sequence ID" value="QJA60738.1"/>
    <property type="molecule type" value="Genomic_DNA"/>
</dbReference>
<dbReference type="EMBL" id="MT143874">
    <property type="protein sequence ID" value="QJB04170.1"/>
    <property type="molecule type" value="Genomic_DNA"/>
</dbReference>
<protein>
    <submittedName>
        <fullName evidence="2">Uncharacterized protein</fullName>
    </submittedName>
</protein>
<evidence type="ECO:0000313" key="4">
    <source>
        <dbReference type="EMBL" id="QJB04170.1"/>
    </source>
</evidence>
<sequence length="127" mass="14778">MVNTDAAGTDTTLLRAQLEAEITQQALVLFKDLRREYSDMNERLQTRVAELEKQRAEHTQQIDDLASSLKTALRKEKEYQATIRRLTREVEDLIKDLASLRNENVELSREVAELRQEVDGFRSVMRD</sequence>
<gene>
    <name evidence="4" type="ORF">MM171B00430_0019</name>
    <name evidence="3" type="ORF">MM415A00685_0019</name>
    <name evidence="2" type="ORF">MM415B01060_0013</name>
</gene>
<reference evidence="2" key="1">
    <citation type="submission" date="2020-03" db="EMBL/GenBank/DDBJ databases">
        <title>The deep terrestrial virosphere.</title>
        <authorList>
            <person name="Holmfeldt K."/>
            <person name="Nilsson E."/>
            <person name="Simone D."/>
            <person name="Lopez-Fernandez M."/>
            <person name="Wu X."/>
            <person name="de Brujin I."/>
            <person name="Lundin D."/>
            <person name="Andersson A."/>
            <person name="Bertilsson S."/>
            <person name="Dopson M."/>
        </authorList>
    </citation>
    <scope>NUCLEOTIDE SEQUENCE</scope>
    <source>
        <strain evidence="4">MM171B00430</strain>
        <strain evidence="3">MM415A00685</strain>
        <strain evidence="2">MM415B01060</strain>
    </source>
</reference>
<proteinExistence type="predicted"/>
<evidence type="ECO:0000313" key="2">
    <source>
        <dbReference type="EMBL" id="QJA60738.1"/>
    </source>
</evidence>